<proteinExistence type="predicted"/>
<organism evidence="1 2">
    <name type="scientific">Flavobacterium oncorhynchi</name>
    <dbReference type="NCBI Taxonomy" id="728056"/>
    <lineage>
        <taxon>Bacteria</taxon>
        <taxon>Pseudomonadati</taxon>
        <taxon>Bacteroidota</taxon>
        <taxon>Flavobacteriia</taxon>
        <taxon>Flavobacteriales</taxon>
        <taxon>Flavobacteriaceae</taxon>
        <taxon>Flavobacterium</taxon>
    </lineage>
</organism>
<dbReference type="Proteomes" id="UP000198336">
    <property type="component" value="Unassembled WGS sequence"/>
</dbReference>
<evidence type="ECO:0000313" key="2">
    <source>
        <dbReference type="Proteomes" id="UP000198336"/>
    </source>
</evidence>
<gene>
    <name evidence="1" type="ORF">B0A75_12400</name>
</gene>
<dbReference type="PROSITE" id="PS51257">
    <property type="entry name" value="PROKAR_LIPOPROTEIN"/>
    <property type="match status" value="1"/>
</dbReference>
<evidence type="ECO:0008006" key="3">
    <source>
        <dbReference type="Google" id="ProtNLM"/>
    </source>
</evidence>
<sequence length="229" mass="26695">MKNRIIIVFFLLTIVSCISIKGKKELMSLNNIGDSNTLRKDGYYYTESYVKTNPYYRNEYGGYVRDSTKTFYQVRISTLALKENGSAMKLGSYSGMQDNLAYNFGIKCDLPDNNTLESAFEHFQCYLTELKNKNLFFLNSKAEIWDQGIYKIENNAITIQIFYNTIGDYNLYEETGIIKNDSTFVLTNATDFQTGKKHEINKVYKFKKMKNFPDIDNYVLKNKKKFSKN</sequence>
<accession>A0A226HXJ8</accession>
<dbReference type="EMBL" id="MUHA01000017">
    <property type="protein sequence ID" value="OXA99047.1"/>
    <property type="molecule type" value="Genomic_DNA"/>
</dbReference>
<dbReference type="AlphaFoldDB" id="A0A226HXJ8"/>
<reference evidence="1 2" key="1">
    <citation type="submission" date="2016-11" db="EMBL/GenBank/DDBJ databases">
        <title>Whole genomes of Flavobacteriaceae.</title>
        <authorList>
            <person name="Stine C."/>
            <person name="Li C."/>
            <person name="Tadesse D."/>
        </authorList>
    </citation>
    <scope>NUCLEOTIDE SEQUENCE [LARGE SCALE GENOMIC DNA]</scope>
    <source>
        <strain evidence="1 2">CCUG 59446</strain>
    </source>
</reference>
<protein>
    <recommendedName>
        <fullName evidence="3">Lipoprotein</fullName>
    </recommendedName>
</protein>
<evidence type="ECO:0000313" key="1">
    <source>
        <dbReference type="EMBL" id="OXA99047.1"/>
    </source>
</evidence>
<dbReference type="RefSeq" id="WP_089054595.1">
    <property type="nucleotide sequence ID" value="NZ_MUHA01000017.1"/>
</dbReference>
<name>A0A226HXJ8_9FLAO</name>
<comment type="caution">
    <text evidence="1">The sequence shown here is derived from an EMBL/GenBank/DDBJ whole genome shotgun (WGS) entry which is preliminary data.</text>
</comment>
<keyword evidence="2" id="KW-1185">Reference proteome</keyword>